<dbReference type="Gene3D" id="1.25.40.20">
    <property type="entry name" value="Ankyrin repeat-containing domain"/>
    <property type="match status" value="2"/>
</dbReference>
<keyword evidence="1" id="KW-0677">Repeat</keyword>
<organism evidence="4">
    <name type="scientific">Solibacter usitatus (strain Ellin6076)</name>
    <dbReference type="NCBI Taxonomy" id="234267"/>
    <lineage>
        <taxon>Bacteria</taxon>
        <taxon>Pseudomonadati</taxon>
        <taxon>Acidobacteriota</taxon>
        <taxon>Terriglobia</taxon>
        <taxon>Bryobacterales</taxon>
        <taxon>Solibacteraceae</taxon>
        <taxon>Candidatus Solibacter</taxon>
    </lineage>
</organism>
<dbReference type="PANTHER" id="PTHR24171">
    <property type="entry name" value="ANKYRIN REPEAT DOMAIN-CONTAINING PROTEIN 39-RELATED"/>
    <property type="match status" value="1"/>
</dbReference>
<reference evidence="4" key="1">
    <citation type="submission" date="2006-10" db="EMBL/GenBank/DDBJ databases">
        <title>Complete sequence of Solibacter usitatus Ellin6076.</title>
        <authorList>
            <consortium name="US DOE Joint Genome Institute"/>
            <person name="Copeland A."/>
            <person name="Lucas S."/>
            <person name="Lapidus A."/>
            <person name="Barry K."/>
            <person name="Detter J.C."/>
            <person name="Glavina del Rio T."/>
            <person name="Hammon N."/>
            <person name="Israni S."/>
            <person name="Dalin E."/>
            <person name="Tice H."/>
            <person name="Pitluck S."/>
            <person name="Thompson L.S."/>
            <person name="Brettin T."/>
            <person name="Bruce D."/>
            <person name="Han C."/>
            <person name="Tapia R."/>
            <person name="Gilna P."/>
            <person name="Schmutz J."/>
            <person name="Larimer F."/>
            <person name="Land M."/>
            <person name="Hauser L."/>
            <person name="Kyrpides N."/>
            <person name="Mikhailova N."/>
            <person name="Janssen P.H."/>
            <person name="Kuske C.R."/>
            <person name="Richardson P."/>
        </authorList>
    </citation>
    <scope>NUCLEOTIDE SEQUENCE</scope>
    <source>
        <strain evidence="4">Ellin6076</strain>
    </source>
</reference>
<gene>
    <name evidence="4" type="ordered locus">Acid_7343</name>
</gene>
<dbReference type="Pfam" id="PF12796">
    <property type="entry name" value="Ank_2"/>
    <property type="match status" value="1"/>
</dbReference>
<dbReference type="EMBL" id="CP000473">
    <property type="protein sequence ID" value="ABJ88254.1"/>
    <property type="molecule type" value="Genomic_DNA"/>
</dbReference>
<feature type="repeat" description="ANK" evidence="3">
    <location>
        <begin position="156"/>
        <end position="188"/>
    </location>
</feature>
<evidence type="ECO:0000256" key="1">
    <source>
        <dbReference type="ARBA" id="ARBA00022737"/>
    </source>
</evidence>
<dbReference type="eggNOG" id="COG0666">
    <property type="taxonomic scope" value="Bacteria"/>
</dbReference>
<dbReference type="InterPro" id="IPR002110">
    <property type="entry name" value="Ankyrin_rpt"/>
</dbReference>
<dbReference type="Pfam" id="PF00023">
    <property type="entry name" value="Ank"/>
    <property type="match status" value="1"/>
</dbReference>
<evidence type="ECO:0000256" key="3">
    <source>
        <dbReference type="PROSITE-ProRule" id="PRU00023"/>
    </source>
</evidence>
<name>Q01Q16_SOLUE</name>
<accession>Q01Q16</accession>
<dbReference type="STRING" id="234267.Acid_7343"/>
<proteinExistence type="predicted"/>
<dbReference type="PROSITE" id="PS50088">
    <property type="entry name" value="ANK_REPEAT"/>
    <property type="match status" value="3"/>
</dbReference>
<feature type="repeat" description="ANK" evidence="3">
    <location>
        <begin position="88"/>
        <end position="120"/>
    </location>
</feature>
<keyword evidence="2 3" id="KW-0040">ANK repeat</keyword>
<dbReference type="KEGG" id="sus:Acid_7343"/>
<dbReference type="SUPFAM" id="SSF48403">
    <property type="entry name" value="Ankyrin repeat"/>
    <property type="match status" value="1"/>
</dbReference>
<dbReference type="InParanoid" id="Q01Q16"/>
<evidence type="ECO:0000256" key="2">
    <source>
        <dbReference type="ARBA" id="ARBA00023043"/>
    </source>
</evidence>
<protein>
    <submittedName>
        <fullName evidence="4">Ankyrin</fullName>
    </submittedName>
</protein>
<feature type="repeat" description="ANK" evidence="3">
    <location>
        <begin position="123"/>
        <end position="155"/>
    </location>
</feature>
<dbReference type="AlphaFoldDB" id="Q01Q16"/>
<dbReference type="HOGENOM" id="CLU_1190943_0_0_0"/>
<dbReference type="SMART" id="SM00248">
    <property type="entry name" value="ANK"/>
    <property type="match status" value="5"/>
</dbReference>
<sequence length="220" mass="22971">MLFDAIRQGDADQVRALLAADPALADSRTPEGATPLLWAVYTRHSELAPLLLATRPADFFEACALGDTARAAELIALDPALPNRHSGDGFTGLGFACFFAHADLARLLLDAGADPNLAARNALAVAPLHSAVATDLVPLVELLLARGARPDPEEGSGMMPLHTAAGHGNRQIISLLLAAGADRGHKARDGRTPADIARHYGHAEVAAELDGDRTSVTGKM</sequence>
<dbReference type="PROSITE" id="PS50297">
    <property type="entry name" value="ANK_REP_REGION"/>
    <property type="match status" value="2"/>
</dbReference>
<evidence type="ECO:0000313" key="4">
    <source>
        <dbReference type="EMBL" id="ABJ88254.1"/>
    </source>
</evidence>
<dbReference type="OrthoDB" id="5622506at2"/>
<dbReference type="InterPro" id="IPR036770">
    <property type="entry name" value="Ankyrin_rpt-contain_sf"/>
</dbReference>